<feature type="compositionally biased region" description="Basic and acidic residues" evidence="1">
    <location>
        <begin position="12"/>
        <end position="24"/>
    </location>
</feature>
<dbReference type="RefSeq" id="WP_344072094.1">
    <property type="nucleotide sequence ID" value="NZ_BAAACA010000009.1"/>
</dbReference>
<organism evidence="2 3">
    <name type="scientific">Streptomyces crystallinus</name>
    <dbReference type="NCBI Taxonomy" id="68191"/>
    <lineage>
        <taxon>Bacteria</taxon>
        <taxon>Bacillati</taxon>
        <taxon>Actinomycetota</taxon>
        <taxon>Actinomycetes</taxon>
        <taxon>Kitasatosporales</taxon>
        <taxon>Streptomycetaceae</taxon>
        <taxon>Streptomyces</taxon>
    </lineage>
</organism>
<dbReference type="EMBL" id="BAAACA010000009">
    <property type="protein sequence ID" value="GAA0589268.1"/>
    <property type="molecule type" value="Genomic_DNA"/>
</dbReference>
<reference evidence="2 3" key="1">
    <citation type="journal article" date="2019" name="Int. J. Syst. Evol. Microbiol.">
        <title>The Global Catalogue of Microorganisms (GCM) 10K type strain sequencing project: providing services to taxonomists for standard genome sequencing and annotation.</title>
        <authorList>
            <consortium name="The Broad Institute Genomics Platform"/>
            <consortium name="The Broad Institute Genome Sequencing Center for Infectious Disease"/>
            <person name="Wu L."/>
            <person name="Ma J."/>
        </authorList>
    </citation>
    <scope>NUCLEOTIDE SEQUENCE [LARGE SCALE GENOMIC DNA]</scope>
    <source>
        <strain evidence="2 3">JCM 5067</strain>
    </source>
</reference>
<proteinExistence type="predicted"/>
<accession>A0ABN1FEQ5</accession>
<evidence type="ECO:0000313" key="3">
    <source>
        <dbReference type="Proteomes" id="UP001500668"/>
    </source>
</evidence>
<keyword evidence="3" id="KW-1185">Reference proteome</keyword>
<protein>
    <recommendedName>
        <fullName evidence="4">DUF3618 domain-containing protein</fullName>
    </recommendedName>
</protein>
<name>A0ABN1FEQ5_9ACTN</name>
<dbReference type="Proteomes" id="UP001500668">
    <property type="component" value="Unassembled WGS sequence"/>
</dbReference>
<feature type="region of interest" description="Disordered" evidence="1">
    <location>
        <begin position="1"/>
        <end position="53"/>
    </location>
</feature>
<feature type="compositionally biased region" description="Low complexity" evidence="1">
    <location>
        <begin position="26"/>
        <end position="43"/>
    </location>
</feature>
<sequence length="93" mass="9786">MGISDSAARLAAEADMKQRAEHATHHTSTAAGGAQRAVGQAARTVRDHTPAPVRRVTAAAAMAGRARPRQLASAAVAVTGALLVLRRRRDRKR</sequence>
<comment type="caution">
    <text evidence="2">The sequence shown here is derived from an EMBL/GenBank/DDBJ whole genome shotgun (WGS) entry which is preliminary data.</text>
</comment>
<evidence type="ECO:0000313" key="2">
    <source>
        <dbReference type="EMBL" id="GAA0589268.1"/>
    </source>
</evidence>
<evidence type="ECO:0008006" key="4">
    <source>
        <dbReference type="Google" id="ProtNLM"/>
    </source>
</evidence>
<evidence type="ECO:0000256" key="1">
    <source>
        <dbReference type="SAM" id="MobiDB-lite"/>
    </source>
</evidence>
<gene>
    <name evidence="2" type="ORF">GCM10010394_18310</name>
</gene>